<dbReference type="InterPro" id="IPR023346">
    <property type="entry name" value="Lysozyme-like_dom_sf"/>
</dbReference>
<gene>
    <name evidence="1" type="ORF">GCT13_04515</name>
</gene>
<organism evidence="1 2">
    <name type="scientific">Paraburkholderia franconis</name>
    <dbReference type="NCBI Taxonomy" id="2654983"/>
    <lineage>
        <taxon>Bacteria</taxon>
        <taxon>Pseudomonadati</taxon>
        <taxon>Pseudomonadota</taxon>
        <taxon>Betaproteobacteria</taxon>
        <taxon>Burkholderiales</taxon>
        <taxon>Burkholderiaceae</taxon>
        <taxon>Paraburkholderia</taxon>
    </lineage>
</organism>
<evidence type="ECO:0000313" key="2">
    <source>
        <dbReference type="Proteomes" id="UP000484381"/>
    </source>
</evidence>
<dbReference type="AlphaFoldDB" id="A0A7X1N743"/>
<dbReference type="SUPFAM" id="SSF51261">
    <property type="entry name" value="Duplicated hybrid motif"/>
    <property type="match status" value="1"/>
</dbReference>
<evidence type="ECO:0000313" key="1">
    <source>
        <dbReference type="EMBL" id="MPW16208.1"/>
    </source>
</evidence>
<comment type="caution">
    <text evidence="1">The sequence shown here is derived from an EMBL/GenBank/DDBJ whole genome shotgun (WGS) entry which is preliminary data.</text>
</comment>
<dbReference type="Proteomes" id="UP000484381">
    <property type="component" value="Unassembled WGS sequence"/>
</dbReference>
<proteinExistence type="predicted"/>
<reference evidence="1 2" key="1">
    <citation type="submission" date="2019-10" db="EMBL/GenBank/DDBJ databases">
        <title>Paraburkholderia sp. isolated from nodules of Mimosa pudica from Brazilian Atlantic Forest soils.</title>
        <authorList>
            <person name="Paulitsch F."/>
            <person name="Hungria M."/>
            <person name="Dall'Agnol R."/>
        </authorList>
    </citation>
    <scope>NUCLEOTIDE SEQUENCE [LARGE SCALE GENOMIC DNA]</scope>
    <source>
        <strain evidence="1 2">CNPSo 3157</strain>
    </source>
</reference>
<sequence length="785" mass="86711">MAHRLRLRSNRFGHACRQARPFALATSHPNRPMIISPPFLSAAQPDAGNTVVPGGNVCTANMLECTPGGGAYPVSFNLGWHGGVHLMAPSDGNQAAYVRAIADGKIVYLRKTGPNGKPTLHYRNVRTDDGCVVIRHDTEIGEGDNARVTYYSVYLHLQTVQPTLAVGQKIYRKDVLGTPGQIYGQYPQIHFEIVCDEASLKKFIGRAPGPVGAQGRTDAIYGDTWFFVPHGTKLFANEPHPFREDDSAPATAMIQPQPSLVPAGTSRDLVIRMRYEKDCTLTTYQQDADGNWLVFGAMPAERDAEYNLYQRATALHDRFTDSSLAGIGGATVAPSPSAIFEILSFGRGINDRLGNGQRFNHWRKMKTPDGDGWINLSKAGVRVYSDADFPGWAGWSFVSDDPTPDSLCDSPTVKRWLDIDRSGHISHAKAVQALNVETVRQRMAHAVCKFPTEWSKAGLEARYNWLKNPHEALTTPLSDADFNTLMDHARDLAFWEDVSDPDFPPPNECWHFPPTAFVRQFRACNWLTVDELAQCLPRRSLTGQTPWDEAHRRATEHQKAINALRRKYLGESTVRFVHFLAQTYIETGILSLVSEGGAGHGKSYGPFFGRGYLQLTWPNGYDEYGKFRLLSNITGSVYSDPRISTTSTHQWSSGGSVQRWYPRYDPARVASSLADAAESSGMFWISKHFRGKNNINRAADLGVTPAVVGFISWLINGGAAGYANRQQFAALIFRILSDDTSSVSHATISYPPLTPPGQPTLCHSFPPAPVTATLSIQVSYEPQIP</sequence>
<dbReference type="SUPFAM" id="SSF53955">
    <property type="entry name" value="Lysozyme-like"/>
    <property type="match status" value="1"/>
</dbReference>
<name>A0A7X1N743_9BURK</name>
<protein>
    <submittedName>
        <fullName evidence="1">Peptidoglycan DD-metalloendopeptidase family protein</fullName>
    </submittedName>
</protein>
<dbReference type="EMBL" id="WHNP01000003">
    <property type="protein sequence ID" value="MPW16208.1"/>
    <property type="molecule type" value="Genomic_DNA"/>
</dbReference>
<dbReference type="InterPro" id="IPR011055">
    <property type="entry name" value="Dup_hybrid_motif"/>
</dbReference>
<dbReference type="Gene3D" id="1.10.530.10">
    <property type="match status" value="1"/>
</dbReference>
<keyword evidence="2" id="KW-1185">Reference proteome</keyword>
<accession>A0A7X1N743</accession>
<dbReference type="CDD" id="cd12797">
    <property type="entry name" value="M23_peptidase"/>
    <property type="match status" value="1"/>
</dbReference>
<dbReference type="Gene3D" id="2.70.70.10">
    <property type="entry name" value="Glucose Permease (Domain IIA)"/>
    <property type="match status" value="1"/>
</dbReference>